<dbReference type="Proteomes" id="UP000862426">
    <property type="component" value="Unassembled WGS sequence"/>
</dbReference>
<evidence type="ECO:0000313" key="2">
    <source>
        <dbReference type="Proteomes" id="UP000862426"/>
    </source>
</evidence>
<evidence type="ECO:0000313" key="1">
    <source>
        <dbReference type="EMBL" id="HCD1257882.1"/>
    </source>
</evidence>
<sequence>MSKLTCKVGYVNPRYVRFADFLRQGRVDVLAKQLAERLEIEAGSPSEAIDFVKQVLIDIAADDMGVKNIDEPRESWRSQFDVKGATQ</sequence>
<name>A0A9C7QPU6_CITAM</name>
<reference evidence="1" key="1">
    <citation type="journal article" date="2018" name="Genome Biol.">
        <title>SKESA: strategic k-mer extension for scrupulous assemblies.</title>
        <authorList>
            <person name="Souvorov A."/>
            <person name="Agarwala R."/>
            <person name="Lipman D.J."/>
        </authorList>
    </citation>
    <scope>NUCLEOTIDE SEQUENCE</scope>
    <source>
        <strain evidence="1">CAV1698</strain>
    </source>
</reference>
<proteinExistence type="predicted"/>
<organism evidence="1 2">
    <name type="scientific">Citrobacter amalonaticus</name>
    <dbReference type="NCBI Taxonomy" id="35703"/>
    <lineage>
        <taxon>Bacteria</taxon>
        <taxon>Pseudomonadati</taxon>
        <taxon>Pseudomonadota</taxon>
        <taxon>Gammaproteobacteria</taxon>
        <taxon>Enterobacterales</taxon>
        <taxon>Enterobacteriaceae</taxon>
        <taxon>Citrobacter</taxon>
    </lineage>
</organism>
<dbReference type="AlphaFoldDB" id="A0A9C7QPU6"/>
<accession>A0A9C7QPU6</accession>
<reference evidence="1" key="2">
    <citation type="submission" date="2022-05" db="EMBL/GenBank/DDBJ databases">
        <authorList>
            <consortium name="NCBI Pathogen Detection Project"/>
        </authorList>
    </citation>
    <scope>NUCLEOTIDE SEQUENCE</scope>
    <source>
        <strain evidence="1">CAV1698</strain>
    </source>
</reference>
<protein>
    <submittedName>
        <fullName evidence="1">Uncharacterized protein</fullName>
    </submittedName>
</protein>
<gene>
    <name evidence="1" type="ORF">JD854_RS22840</name>
</gene>
<comment type="caution">
    <text evidence="1">The sequence shown here is derived from an EMBL/GenBank/DDBJ whole genome shotgun (WGS) entry which is preliminary data.</text>
</comment>
<dbReference type="EMBL" id="DACYAJ020000041">
    <property type="protein sequence ID" value="HCD1257882.1"/>
    <property type="molecule type" value="Genomic_DNA"/>
</dbReference>